<dbReference type="GO" id="GO:0009254">
    <property type="term" value="P:peptidoglycan turnover"/>
    <property type="evidence" value="ECO:0007669"/>
    <property type="project" value="TreeGrafter"/>
</dbReference>
<evidence type="ECO:0000256" key="4">
    <source>
        <dbReference type="ARBA" id="ARBA00023316"/>
    </source>
</evidence>
<dbReference type="GO" id="GO:0008745">
    <property type="term" value="F:N-acetylmuramoyl-L-alanine amidase activity"/>
    <property type="evidence" value="ECO:0007669"/>
    <property type="project" value="UniProtKB-EC"/>
</dbReference>
<dbReference type="Proteomes" id="UP000002730">
    <property type="component" value="Chromosome"/>
</dbReference>
<dbReference type="InterPro" id="IPR036680">
    <property type="entry name" value="SPOR-like_sf"/>
</dbReference>
<comment type="catalytic activity">
    <reaction evidence="1">
        <text>Hydrolyzes the link between N-acetylmuramoyl residues and L-amino acid residues in certain cell-wall glycopeptides.</text>
        <dbReference type="EC" id="3.5.1.28"/>
    </reaction>
</comment>
<dbReference type="STRING" id="573061.Clocel_1232"/>
<dbReference type="EC" id="3.5.1.28" evidence="2"/>
<evidence type="ECO:0000256" key="3">
    <source>
        <dbReference type="ARBA" id="ARBA00022801"/>
    </source>
</evidence>
<keyword evidence="7" id="KW-1185">Reference proteome</keyword>
<sequence length="299" mass="34012">MVPIVKQISNYNYSSGNNVKYIVCHFTGNYNDTAKNNADYFGGGDRGASAHYFVDNNEIRQVVEDYNASWHCGDGDGMYGISNFNSIGIEMCGTNGDISEATANNTRDLIKMLMNKYGVTLDRVMRHYDASRKNCPSPYSNNNWARWWDFKKKLASGAQEEEEMKIRTFSKTWYMAQYPDVAKSGIEPYIHYINFGKKEGRLPLPPKPADFTDAGYLICNPDVVEAVNKGDYVSGLDHYYEYGWRENRKWNCSQGAIKPSGELFYRVVAGSFKDKYGAEKKLEELKKAGFDGFIGSFYK</sequence>
<organism evidence="6 7">
    <name type="scientific">Clostridium cellulovorans (strain ATCC 35296 / DSM 3052 / OCM 3 / 743B)</name>
    <dbReference type="NCBI Taxonomy" id="573061"/>
    <lineage>
        <taxon>Bacteria</taxon>
        <taxon>Bacillati</taxon>
        <taxon>Bacillota</taxon>
        <taxon>Clostridia</taxon>
        <taxon>Eubacteriales</taxon>
        <taxon>Clostridiaceae</taxon>
        <taxon>Clostridium</taxon>
    </lineage>
</organism>
<dbReference type="Pfam" id="PF01510">
    <property type="entry name" value="Amidase_2"/>
    <property type="match status" value="1"/>
</dbReference>
<evidence type="ECO:0000256" key="1">
    <source>
        <dbReference type="ARBA" id="ARBA00001561"/>
    </source>
</evidence>
<dbReference type="OrthoDB" id="9794294at2"/>
<keyword evidence="4" id="KW-0961">Cell wall biogenesis/degradation</keyword>
<dbReference type="SUPFAM" id="SSF110997">
    <property type="entry name" value="Sporulation related repeat"/>
    <property type="match status" value="1"/>
</dbReference>
<evidence type="ECO:0000313" key="7">
    <source>
        <dbReference type="Proteomes" id="UP000002730"/>
    </source>
</evidence>
<dbReference type="SUPFAM" id="SSF55846">
    <property type="entry name" value="N-acetylmuramoyl-L-alanine amidase-like"/>
    <property type="match status" value="1"/>
</dbReference>
<accession>D9SUT2</accession>
<dbReference type="KEGG" id="ccb:Clocel_1232"/>
<proteinExistence type="predicted"/>
<dbReference type="EMBL" id="CP002160">
    <property type="protein sequence ID" value="ADL50987.1"/>
    <property type="molecule type" value="Genomic_DNA"/>
</dbReference>
<reference evidence="6 7" key="1">
    <citation type="submission" date="2010-08" db="EMBL/GenBank/DDBJ databases">
        <title>Complete sequence of Clostridium cellulovorans 743B.</title>
        <authorList>
            <consortium name="US DOE Joint Genome Institute"/>
            <person name="Lucas S."/>
            <person name="Copeland A."/>
            <person name="Lapidus A."/>
            <person name="Cheng J.-F."/>
            <person name="Bruce D."/>
            <person name="Goodwin L."/>
            <person name="Pitluck S."/>
            <person name="Chertkov O."/>
            <person name="Detter J.C."/>
            <person name="Han C."/>
            <person name="Tapia R."/>
            <person name="Land M."/>
            <person name="Hauser L."/>
            <person name="Chang Y.-J."/>
            <person name="Jeffries C."/>
            <person name="Kyrpides N."/>
            <person name="Ivanova N."/>
            <person name="Mikhailova N."/>
            <person name="Hemme C.L."/>
            <person name="Woyke T."/>
        </authorList>
    </citation>
    <scope>NUCLEOTIDE SEQUENCE [LARGE SCALE GENOMIC DNA]</scope>
    <source>
        <strain evidence="7">ATCC 35296 / DSM 3052 / OCM 3 / 743B</strain>
    </source>
</reference>
<dbReference type="GO" id="GO:0042834">
    <property type="term" value="F:peptidoglycan binding"/>
    <property type="evidence" value="ECO:0007669"/>
    <property type="project" value="InterPro"/>
</dbReference>
<dbReference type="HOGENOM" id="CLU_975582_0_0_9"/>
<dbReference type="AlphaFoldDB" id="D9SUT2"/>
<dbReference type="Gene3D" id="3.30.70.1070">
    <property type="entry name" value="Sporulation related repeat"/>
    <property type="match status" value="1"/>
</dbReference>
<feature type="domain" description="N-acetylmuramoyl-L-alanine amidase" evidence="5">
    <location>
        <begin position="8"/>
        <end position="154"/>
    </location>
</feature>
<dbReference type="RefSeq" id="WP_010076155.1">
    <property type="nucleotide sequence ID" value="NC_014393.1"/>
</dbReference>
<protein>
    <recommendedName>
        <fullName evidence="2">N-acetylmuramoyl-L-alanine amidase</fullName>
        <ecNumber evidence="2">3.5.1.28</ecNumber>
    </recommendedName>
</protein>
<dbReference type="InterPro" id="IPR051206">
    <property type="entry name" value="NAMLAA_amidase_2"/>
</dbReference>
<gene>
    <name evidence="6" type="ordered locus">Clocel_1232</name>
</gene>
<evidence type="ECO:0000313" key="6">
    <source>
        <dbReference type="EMBL" id="ADL50987.1"/>
    </source>
</evidence>
<dbReference type="eggNOG" id="COG0438">
    <property type="taxonomic scope" value="Bacteria"/>
</dbReference>
<dbReference type="GO" id="GO:0071555">
    <property type="term" value="P:cell wall organization"/>
    <property type="evidence" value="ECO:0007669"/>
    <property type="project" value="UniProtKB-KW"/>
</dbReference>
<evidence type="ECO:0000256" key="2">
    <source>
        <dbReference type="ARBA" id="ARBA00011901"/>
    </source>
</evidence>
<dbReference type="Gene3D" id="3.40.80.10">
    <property type="entry name" value="Peptidoglycan recognition protein-like"/>
    <property type="match status" value="1"/>
</dbReference>
<evidence type="ECO:0000259" key="5">
    <source>
        <dbReference type="SMART" id="SM00644"/>
    </source>
</evidence>
<dbReference type="eggNOG" id="COG5632">
    <property type="taxonomic scope" value="Bacteria"/>
</dbReference>
<dbReference type="PANTHER" id="PTHR30417:SF1">
    <property type="entry name" value="N-ACETYLMURAMOYL-L-ALANINE AMIDASE AMID"/>
    <property type="match status" value="1"/>
</dbReference>
<dbReference type="InterPro" id="IPR036505">
    <property type="entry name" value="Amidase/PGRP_sf"/>
</dbReference>
<dbReference type="PANTHER" id="PTHR30417">
    <property type="entry name" value="N-ACETYLMURAMOYL-L-ALANINE AMIDASE AMID"/>
    <property type="match status" value="1"/>
</dbReference>
<keyword evidence="3" id="KW-0378">Hydrolase</keyword>
<dbReference type="GO" id="GO:0009253">
    <property type="term" value="P:peptidoglycan catabolic process"/>
    <property type="evidence" value="ECO:0007669"/>
    <property type="project" value="InterPro"/>
</dbReference>
<name>D9SUT2_CLOC7</name>
<dbReference type="CDD" id="cd06583">
    <property type="entry name" value="PGRP"/>
    <property type="match status" value="1"/>
</dbReference>
<dbReference type="SMART" id="SM00644">
    <property type="entry name" value="Ami_2"/>
    <property type="match status" value="1"/>
</dbReference>
<dbReference type="InterPro" id="IPR002502">
    <property type="entry name" value="Amidase_domain"/>
</dbReference>